<evidence type="ECO:0000256" key="2">
    <source>
        <dbReference type="ARBA" id="ARBA00023136"/>
    </source>
</evidence>
<feature type="region of interest" description="Disordered" evidence="3">
    <location>
        <begin position="534"/>
        <end position="560"/>
    </location>
</feature>
<evidence type="ECO:0000256" key="3">
    <source>
        <dbReference type="SAM" id="MobiDB-lite"/>
    </source>
</evidence>
<accession>A0A917FXT3</accession>
<dbReference type="GO" id="GO:0009847">
    <property type="term" value="P:spore germination"/>
    <property type="evidence" value="ECO:0007669"/>
    <property type="project" value="InterPro"/>
</dbReference>
<keyword evidence="4" id="KW-0812">Transmembrane</keyword>
<keyword evidence="6" id="KW-1185">Reference proteome</keyword>
<comment type="caution">
    <text evidence="5">The sequence shown here is derived from an EMBL/GenBank/DDBJ whole genome shotgun (WGS) entry which is preliminary data.</text>
</comment>
<dbReference type="EMBL" id="BMGR01000011">
    <property type="protein sequence ID" value="GGG13397.1"/>
    <property type="molecule type" value="Genomic_DNA"/>
</dbReference>
<dbReference type="InterPro" id="IPR004995">
    <property type="entry name" value="Spore_Ger"/>
</dbReference>
<protein>
    <submittedName>
        <fullName evidence="5">Spore germination protein</fullName>
    </submittedName>
</protein>
<dbReference type="Proteomes" id="UP000644756">
    <property type="component" value="Unassembled WGS sequence"/>
</dbReference>
<feature type="transmembrane region" description="Helical" evidence="4">
    <location>
        <begin position="467"/>
        <end position="493"/>
    </location>
</feature>
<dbReference type="Pfam" id="PF03323">
    <property type="entry name" value="GerA"/>
    <property type="match status" value="1"/>
</dbReference>
<evidence type="ECO:0000256" key="1">
    <source>
        <dbReference type="ARBA" id="ARBA00005278"/>
    </source>
</evidence>
<keyword evidence="4" id="KW-1133">Transmembrane helix</keyword>
<dbReference type="InterPro" id="IPR050768">
    <property type="entry name" value="UPF0353/GerABKA_families"/>
</dbReference>
<dbReference type="GO" id="GO:0016020">
    <property type="term" value="C:membrane"/>
    <property type="evidence" value="ECO:0007669"/>
    <property type="project" value="InterPro"/>
</dbReference>
<organism evidence="5 6">
    <name type="scientific">Paenibacillus abyssi</name>
    <dbReference type="NCBI Taxonomy" id="1340531"/>
    <lineage>
        <taxon>Bacteria</taxon>
        <taxon>Bacillati</taxon>
        <taxon>Bacillota</taxon>
        <taxon>Bacilli</taxon>
        <taxon>Bacillales</taxon>
        <taxon>Paenibacillaceae</taxon>
        <taxon>Paenibacillus</taxon>
    </lineage>
</organism>
<evidence type="ECO:0000313" key="6">
    <source>
        <dbReference type="Proteomes" id="UP000644756"/>
    </source>
</evidence>
<reference evidence="5" key="1">
    <citation type="journal article" date="2014" name="Int. J. Syst. Evol. Microbiol.">
        <title>Complete genome sequence of Corynebacterium casei LMG S-19264T (=DSM 44701T), isolated from a smear-ripened cheese.</title>
        <authorList>
            <consortium name="US DOE Joint Genome Institute (JGI-PGF)"/>
            <person name="Walter F."/>
            <person name="Albersmeier A."/>
            <person name="Kalinowski J."/>
            <person name="Ruckert C."/>
        </authorList>
    </citation>
    <scope>NUCLEOTIDE SEQUENCE</scope>
    <source>
        <strain evidence="5">CGMCC 1.12987</strain>
    </source>
</reference>
<evidence type="ECO:0000313" key="5">
    <source>
        <dbReference type="EMBL" id="GGG13397.1"/>
    </source>
</evidence>
<sequence>MINWKTFKKYIITDLSEKQPSFSLGHWEDKPRDGTQKGEADVKTERLPQIDSLIEDLGTLPSNLTASVDWFKLHFSYPQNRGLVVRRVVIGHTSFQAAVIFLEGLVDWAHLNRSVLVPLMTMDVQEDFQPDASMLIQQFVTEGQVSESSQLRQIANDILKGSAVLLVDGLNAAIIVEVKGWEKKAIDNPKTEIVVRGPHEGFTEDIQTNLSMIRRRLRTPDLLVEMGYVGTLSRTEIAVVYIKSIANAELVENVRQRIAAIQYDYIGDSGTIEQLIEENNNSFYPSIMSTERPDRVSAQIAEGFVGIIVDNSPFALIVPGHFPLFLQTAEDAYLRWPYSTFLRIVRTIGFFISLYLPAVYVAIANYHQEMMPTTLILAIAGTRESVPIPVAAEAFMLESMFELIREAGVRIPSVIGPTIGIVGALILGQAAVQANIVSPIVVIITSTTALASYTIPNYNMQFATRILRFIYLLSASFLGLIGIVMVSIILWSFRAASNSFGVPNLSPITPHKPSNDTIIRGSIKKQKYRPITIRPKQIRKVSDIEGGSENPTKDQGGAKK</sequence>
<feature type="transmembrane region" description="Helical" evidence="4">
    <location>
        <begin position="344"/>
        <end position="363"/>
    </location>
</feature>
<name>A0A917FXT3_9BACL</name>
<feature type="transmembrane region" description="Helical" evidence="4">
    <location>
        <begin position="409"/>
        <end position="430"/>
    </location>
</feature>
<dbReference type="RefSeq" id="WP_188532172.1">
    <property type="nucleotide sequence ID" value="NZ_BMGR01000011.1"/>
</dbReference>
<keyword evidence="2 4" id="KW-0472">Membrane</keyword>
<reference evidence="5" key="2">
    <citation type="submission" date="2020-09" db="EMBL/GenBank/DDBJ databases">
        <authorList>
            <person name="Sun Q."/>
            <person name="Zhou Y."/>
        </authorList>
    </citation>
    <scope>NUCLEOTIDE SEQUENCE</scope>
    <source>
        <strain evidence="5">CGMCC 1.12987</strain>
    </source>
</reference>
<dbReference type="PIRSF" id="PIRSF005690">
    <property type="entry name" value="GerBA"/>
    <property type="match status" value="1"/>
</dbReference>
<feature type="transmembrane region" description="Helical" evidence="4">
    <location>
        <begin position="436"/>
        <end position="455"/>
    </location>
</feature>
<dbReference type="PANTHER" id="PTHR22550:SF5">
    <property type="entry name" value="LEUCINE ZIPPER PROTEIN 4"/>
    <property type="match status" value="1"/>
</dbReference>
<dbReference type="PANTHER" id="PTHR22550">
    <property type="entry name" value="SPORE GERMINATION PROTEIN"/>
    <property type="match status" value="1"/>
</dbReference>
<comment type="similarity">
    <text evidence="1">Belongs to the GerABKA family.</text>
</comment>
<dbReference type="AlphaFoldDB" id="A0A917FXT3"/>
<proteinExistence type="inferred from homology"/>
<evidence type="ECO:0000256" key="4">
    <source>
        <dbReference type="SAM" id="Phobius"/>
    </source>
</evidence>
<gene>
    <name evidence="5" type="ORF">GCM10010916_32910</name>
</gene>